<keyword evidence="2" id="KW-1185">Reference proteome</keyword>
<dbReference type="Proteomes" id="UP001151760">
    <property type="component" value="Unassembled WGS sequence"/>
</dbReference>
<reference evidence="1" key="2">
    <citation type="submission" date="2022-01" db="EMBL/GenBank/DDBJ databases">
        <authorList>
            <person name="Yamashiro T."/>
            <person name="Shiraishi A."/>
            <person name="Satake H."/>
            <person name="Nakayama K."/>
        </authorList>
    </citation>
    <scope>NUCLEOTIDE SEQUENCE</scope>
</reference>
<name>A0ABQ4WQK0_9ASTR</name>
<protein>
    <submittedName>
        <fullName evidence="1">Uncharacterized protein</fullName>
    </submittedName>
</protein>
<sequence>MMSQASIYRGELKREEFTEGSILLIVDHLCMKRIEGLKRSGGGTIDQGDKGQLDIRPLSHLLFNMRLELIVELEKLKGGILAYHCVNLMRDVNDADLSKARSFMTAISQTQTKVLKKISFVVQMWGK</sequence>
<proteinExistence type="predicted"/>
<gene>
    <name evidence="1" type="ORF">Tco_0628527</name>
</gene>
<accession>A0ABQ4WQK0</accession>
<organism evidence="1 2">
    <name type="scientific">Tanacetum coccineum</name>
    <dbReference type="NCBI Taxonomy" id="301880"/>
    <lineage>
        <taxon>Eukaryota</taxon>
        <taxon>Viridiplantae</taxon>
        <taxon>Streptophyta</taxon>
        <taxon>Embryophyta</taxon>
        <taxon>Tracheophyta</taxon>
        <taxon>Spermatophyta</taxon>
        <taxon>Magnoliopsida</taxon>
        <taxon>eudicotyledons</taxon>
        <taxon>Gunneridae</taxon>
        <taxon>Pentapetalae</taxon>
        <taxon>asterids</taxon>
        <taxon>campanulids</taxon>
        <taxon>Asterales</taxon>
        <taxon>Asteraceae</taxon>
        <taxon>Asteroideae</taxon>
        <taxon>Anthemideae</taxon>
        <taxon>Anthemidinae</taxon>
        <taxon>Tanacetum</taxon>
    </lineage>
</organism>
<evidence type="ECO:0000313" key="2">
    <source>
        <dbReference type="Proteomes" id="UP001151760"/>
    </source>
</evidence>
<evidence type="ECO:0000313" key="1">
    <source>
        <dbReference type="EMBL" id="GJS55165.1"/>
    </source>
</evidence>
<comment type="caution">
    <text evidence="1">The sequence shown here is derived from an EMBL/GenBank/DDBJ whole genome shotgun (WGS) entry which is preliminary data.</text>
</comment>
<reference evidence="1" key="1">
    <citation type="journal article" date="2022" name="Int. J. Mol. Sci.">
        <title>Draft Genome of Tanacetum Coccineum: Genomic Comparison of Closely Related Tanacetum-Family Plants.</title>
        <authorList>
            <person name="Yamashiro T."/>
            <person name="Shiraishi A."/>
            <person name="Nakayama K."/>
            <person name="Satake H."/>
        </authorList>
    </citation>
    <scope>NUCLEOTIDE SEQUENCE</scope>
</reference>
<dbReference type="EMBL" id="BQNB010008851">
    <property type="protein sequence ID" value="GJS55165.1"/>
    <property type="molecule type" value="Genomic_DNA"/>
</dbReference>